<gene>
    <name evidence="1" type="ORF">NUZ5A_50654</name>
</gene>
<name>A0A812EWV4_9ARCH</name>
<comment type="caution">
    <text evidence="1">The sequence shown here is derived from an EMBL/GenBank/DDBJ whole genome shotgun (WGS) entry which is preliminary data.</text>
</comment>
<dbReference type="AlphaFoldDB" id="A0A812EWV4"/>
<evidence type="ECO:0000313" key="2">
    <source>
        <dbReference type="Proteomes" id="UP000655759"/>
    </source>
</evidence>
<dbReference type="EMBL" id="CAJNAQ010000005">
    <property type="protein sequence ID" value="CAE6497301.1"/>
    <property type="molecule type" value="Genomic_DNA"/>
</dbReference>
<dbReference type="Proteomes" id="UP000655759">
    <property type="component" value="Unassembled WGS sequence"/>
</dbReference>
<proteinExistence type="predicted"/>
<dbReference type="Gene3D" id="1.10.3210.10">
    <property type="entry name" value="Hypothetical protein af1432"/>
    <property type="match status" value="1"/>
</dbReference>
<dbReference type="SUPFAM" id="SSF109604">
    <property type="entry name" value="HD-domain/PDEase-like"/>
    <property type="match status" value="1"/>
</dbReference>
<evidence type="ECO:0000313" key="1">
    <source>
        <dbReference type="EMBL" id="CAE6497301.1"/>
    </source>
</evidence>
<sequence length="169" mass="19313">MTILEDAESFARIRNADIPFCKSIVFRLKSVGVGDEKILCAAYLQNAGSNFEEIFERFGREVAIIVASIAKDKSLPKAAQDEQYVKQLQNAPWESVLVKLCEISANMKFIKESDMSRTKRTKLLKQNMHHLNILRKQIVENRARTPGIEKLLDGVNETLLYFKQRPLSI</sequence>
<organism evidence="1 2">
    <name type="scientific">Candidatus Nitrosotenuis uzonensis</name>
    <dbReference type="NCBI Taxonomy" id="1407055"/>
    <lineage>
        <taxon>Archaea</taxon>
        <taxon>Nitrososphaerota</taxon>
        <taxon>Candidatus Nitrosotenuis</taxon>
    </lineage>
</organism>
<accession>A0A812EWV4</accession>
<reference evidence="1" key="1">
    <citation type="submission" date="2021-02" db="EMBL/GenBank/DDBJ databases">
        <authorList>
            <person name="Han P."/>
        </authorList>
    </citation>
    <scope>NUCLEOTIDE SEQUENCE</scope>
    <source>
        <strain evidence="1">Candidatus Nitrosotenuis uzonensis 5A</strain>
    </source>
</reference>
<dbReference type="RefSeq" id="WP_205099760.1">
    <property type="nucleotide sequence ID" value="NZ_CAJNAQ010000005.1"/>
</dbReference>
<protein>
    <submittedName>
        <fullName evidence="1">Uncharacterized protein</fullName>
    </submittedName>
</protein>